<reference evidence="7 8" key="1">
    <citation type="submission" date="2023-07" db="EMBL/GenBank/DDBJ databases">
        <authorList>
            <person name="Girao M."/>
            <person name="Carvalho M.F."/>
        </authorList>
    </citation>
    <scope>NUCLEOTIDE SEQUENCE [LARGE SCALE GENOMIC DNA]</scope>
    <source>
        <strain evidence="7 8">YIM65754</strain>
    </source>
</reference>
<dbReference type="RefSeq" id="WP_330135698.1">
    <property type="nucleotide sequence ID" value="NZ_JAUTXY010000013.1"/>
</dbReference>
<keyword evidence="8" id="KW-1185">Reference proteome</keyword>
<dbReference type="PANTHER" id="PTHR30346:SF17">
    <property type="entry name" value="LYSR FAMILY TRANSCRIPTIONAL REGULATOR"/>
    <property type="match status" value="1"/>
</dbReference>
<sequence>MDLIRHLRFFVTVAEEGHFGRAAATLNMTQPPLSQGLRRLEQHIGTDLVHRTQRGAVLTTAGAALLPRARLLVDDSERFLTEAERVSEARGVVRWGATAALPDRMLTACAAALRTGPDVTVSTEVAATVDLVAAVRSGMCDLATVEHPALLDGVEAGPVTKVPRWVVVPAGHRSARAERPRFPMLSDLSFATPPRAGNPAAFDATQDILRERGLDVGATTVADDRTALAAVAAGLHFGISTAPPGSVPGVAWLTLAPDAIALRVRIVWRPGVDVDRHITAIDRVLFRERVR</sequence>
<comment type="caution">
    <text evidence="7">The sequence shown here is derived from an EMBL/GenBank/DDBJ whole genome shotgun (WGS) entry which is preliminary data.</text>
</comment>
<dbReference type="SUPFAM" id="SSF53850">
    <property type="entry name" value="Periplasmic binding protein-like II"/>
    <property type="match status" value="1"/>
</dbReference>
<evidence type="ECO:0000256" key="3">
    <source>
        <dbReference type="ARBA" id="ARBA00023125"/>
    </source>
</evidence>
<dbReference type="Proteomes" id="UP001336020">
    <property type="component" value="Unassembled WGS sequence"/>
</dbReference>
<protein>
    <submittedName>
        <fullName evidence="7">LysR family transcriptional regulator</fullName>
    </submittedName>
</protein>
<dbReference type="Gene3D" id="1.10.10.10">
    <property type="entry name" value="Winged helix-like DNA-binding domain superfamily/Winged helix DNA-binding domain"/>
    <property type="match status" value="1"/>
</dbReference>
<dbReference type="InterPro" id="IPR036388">
    <property type="entry name" value="WH-like_DNA-bd_sf"/>
</dbReference>
<feature type="domain" description="HTH lysR-type" evidence="6">
    <location>
        <begin position="1"/>
        <end position="59"/>
    </location>
</feature>
<dbReference type="Pfam" id="PF03466">
    <property type="entry name" value="LysR_substrate"/>
    <property type="match status" value="1"/>
</dbReference>
<keyword evidence="2" id="KW-0805">Transcription regulation</keyword>
<keyword evidence="5" id="KW-0804">Transcription</keyword>
<dbReference type="InterPro" id="IPR000847">
    <property type="entry name" value="LysR_HTH_N"/>
</dbReference>
<evidence type="ECO:0000259" key="6">
    <source>
        <dbReference type="PROSITE" id="PS50931"/>
    </source>
</evidence>
<gene>
    <name evidence="7" type="ORF">Q7514_23610</name>
</gene>
<dbReference type="SUPFAM" id="SSF46785">
    <property type="entry name" value="Winged helix' DNA-binding domain"/>
    <property type="match status" value="1"/>
</dbReference>
<evidence type="ECO:0000256" key="5">
    <source>
        <dbReference type="ARBA" id="ARBA00023163"/>
    </source>
</evidence>
<evidence type="ECO:0000256" key="1">
    <source>
        <dbReference type="ARBA" id="ARBA00009437"/>
    </source>
</evidence>
<keyword evidence="3" id="KW-0238">DNA-binding</keyword>
<dbReference type="Pfam" id="PF00126">
    <property type="entry name" value="HTH_1"/>
    <property type="match status" value="1"/>
</dbReference>
<dbReference type="EMBL" id="JAUTXY010000013">
    <property type="protein sequence ID" value="MEE2060514.1"/>
    <property type="molecule type" value="Genomic_DNA"/>
</dbReference>
<keyword evidence="4" id="KW-0010">Activator</keyword>
<dbReference type="InterPro" id="IPR036390">
    <property type="entry name" value="WH_DNA-bd_sf"/>
</dbReference>
<accession>A0ABU7LG35</accession>
<comment type="similarity">
    <text evidence="1">Belongs to the LysR transcriptional regulatory family.</text>
</comment>
<evidence type="ECO:0000313" key="7">
    <source>
        <dbReference type="EMBL" id="MEE2060514.1"/>
    </source>
</evidence>
<evidence type="ECO:0000256" key="2">
    <source>
        <dbReference type="ARBA" id="ARBA00023015"/>
    </source>
</evidence>
<dbReference type="InterPro" id="IPR005119">
    <property type="entry name" value="LysR_subst-bd"/>
</dbReference>
<dbReference type="PROSITE" id="PS50931">
    <property type="entry name" value="HTH_LYSR"/>
    <property type="match status" value="1"/>
</dbReference>
<dbReference type="Gene3D" id="3.40.190.10">
    <property type="entry name" value="Periplasmic binding protein-like II"/>
    <property type="match status" value="2"/>
</dbReference>
<evidence type="ECO:0000313" key="8">
    <source>
        <dbReference type="Proteomes" id="UP001336020"/>
    </source>
</evidence>
<evidence type="ECO:0000256" key="4">
    <source>
        <dbReference type="ARBA" id="ARBA00023159"/>
    </source>
</evidence>
<dbReference type="PANTHER" id="PTHR30346">
    <property type="entry name" value="TRANSCRIPTIONAL DUAL REGULATOR HCAR-RELATED"/>
    <property type="match status" value="1"/>
</dbReference>
<dbReference type="PRINTS" id="PR00039">
    <property type="entry name" value="HTHLYSR"/>
</dbReference>
<organism evidence="7 8">
    <name type="scientific">Rhodococcus artemisiae</name>
    <dbReference type="NCBI Taxonomy" id="714159"/>
    <lineage>
        <taxon>Bacteria</taxon>
        <taxon>Bacillati</taxon>
        <taxon>Actinomycetota</taxon>
        <taxon>Actinomycetes</taxon>
        <taxon>Mycobacteriales</taxon>
        <taxon>Nocardiaceae</taxon>
        <taxon>Rhodococcus</taxon>
    </lineage>
</organism>
<name>A0ABU7LG35_9NOCA</name>
<proteinExistence type="inferred from homology"/>